<evidence type="ECO:0000313" key="3">
    <source>
        <dbReference type="Proteomes" id="UP000002275"/>
    </source>
</evidence>
<feature type="transmembrane region" description="Helical" evidence="1">
    <location>
        <begin position="303"/>
        <end position="320"/>
    </location>
</feature>
<accession>A0A3Q0KYN8</accession>
<feature type="transmembrane region" description="Helical" evidence="1">
    <location>
        <begin position="225"/>
        <end position="243"/>
    </location>
</feature>
<dbReference type="InterPro" id="IPR022604">
    <property type="entry name" value="DUF2955"/>
</dbReference>
<reference evidence="2 3" key="2">
    <citation type="journal article" date="2003" name="Infect. Immun.">
        <title>Characterization and pathogenic significance of Vibrio vulnificus antigens preferentially expressed in septicemic patients.</title>
        <authorList>
            <person name="Kim Y.R."/>
            <person name="Lee S.E."/>
            <person name="Kim C.M."/>
            <person name="Kim S.Y."/>
            <person name="Shin E.K."/>
            <person name="Shin D.H."/>
            <person name="Chung S.S."/>
            <person name="Choy H.E."/>
            <person name="Progulske-Fox A."/>
            <person name="Hillman J.D."/>
            <person name="Handfield M."/>
            <person name="Rhee J.H."/>
        </authorList>
    </citation>
    <scope>NUCLEOTIDE SEQUENCE [LARGE SCALE GENOMIC DNA]</scope>
    <source>
        <strain evidence="2 3">CMCP6</strain>
    </source>
</reference>
<keyword evidence="1" id="KW-1133">Transmembrane helix</keyword>
<feature type="transmembrane region" description="Helical" evidence="1">
    <location>
        <begin position="20"/>
        <end position="42"/>
    </location>
</feature>
<dbReference type="EMBL" id="AE016796">
    <property type="protein sequence ID" value="AAO07639.1"/>
    <property type="molecule type" value="Genomic_DNA"/>
</dbReference>
<evidence type="ECO:0000256" key="1">
    <source>
        <dbReference type="SAM" id="Phobius"/>
    </source>
</evidence>
<name>A0A3Q0KYN8_VIBVU</name>
<feature type="transmembrane region" description="Helical" evidence="1">
    <location>
        <begin position="104"/>
        <end position="125"/>
    </location>
</feature>
<dbReference type="RefSeq" id="WP_011081636.1">
    <property type="nucleotide sequence ID" value="NC_004460.2"/>
</dbReference>
<dbReference type="KEGG" id="vvu:VV2_0703"/>
<dbReference type="Pfam" id="PF11168">
    <property type="entry name" value="DUF2955"/>
    <property type="match status" value="1"/>
</dbReference>
<evidence type="ECO:0000313" key="2">
    <source>
        <dbReference type="EMBL" id="AAO07639.1"/>
    </source>
</evidence>
<reference evidence="2 3" key="3">
    <citation type="journal article" date="2011" name="Mol. Syst. Biol.">
        <title>Integrative genome-scale metabolic analysis of Vibrio vulnificus for drug targeting and discovery.</title>
        <authorList>
            <person name="Kim H.U."/>
            <person name="Kim S.Y."/>
            <person name="Jeong H."/>
            <person name="Kim T.Y."/>
            <person name="Kim J.J."/>
            <person name="Choy H.E."/>
            <person name="Yi K.Y."/>
            <person name="Rhee J.H."/>
            <person name="Lee S.Y."/>
        </authorList>
    </citation>
    <scope>NUCLEOTIDE SEQUENCE [LARGE SCALE GENOMIC DNA]</scope>
    <source>
        <strain evidence="2 3">CMCP6</strain>
    </source>
</reference>
<feature type="transmembrane region" description="Helical" evidence="1">
    <location>
        <begin position="249"/>
        <end position="267"/>
    </location>
</feature>
<feature type="transmembrane region" description="Helical" evidence="1">
    <location>
        <begin position="274"/>
        <end position="291"/>
    </location>
</feature>
<gene>
    <name evidence="2" type="ordered locus">VV2_0703</name>
</gene>
<keyword evidence="1" id="KW-0812">Transmembrane</keyword>
<reference evidence="3" key="1">
    <citation type="submission" date="2002-12" db="EMBL/GenBank/DDBJ databases">
        <title>Complete genome sequence of Vibrio vulnificus CMCP6.</title>
        <authorList>
            <person name="Rhee J.H."/>
            <person name="Kim S.Y."/>
            <person name="Chung S.S."/>
            <person name="Kim J.J."/>
            <person name="Moon Y.H."/>
            <person name="Jeong H."/>
            <person name="Choy H.E."/>
        </authorList>
    </citation>
    <scope>NUCLEOTIDE SEQUENCE [LARGE SCALE GENOMIC DNA]</scope>
    <source>
        <strain evidence="3">CMCP6</strain>
    </source>
</reference>
<proteinExistence type="predicted"/>
<sequence length="335" mass="37083">MFRSAANPVLRLVLAPSILLFYLSAHGAILPILAPIFVVIFLTIMPSKPPVDMLIKLLAVMVFVSLGVVLLGEQLIDSPTGYGLYCWALLFWSFYRSHENPKDILATFVLLVVIMMSVINLQFGISSFGLPALMLEASVIALIVTYFSFLLFPGDEKEIKTDEEDPKGANSHLGLIFFKSIAMALVMVALIASGSSQSILIGITISSMIRVPFSDDHRLFSRNRITTTAIGILFTLPMVLLSIVGWPTWALFGATLFLGLQLACFAMRQRCRMSIYQLLFTNFFVLVSQVLNYQGDDPFSSHLTRLISIATAILIGYLILNLTQTTSHYVVDKVD</sequence>
<feature type="transmembrane region" description="Helical" evidence="1">
    <location>
        <begin position="131"/>
        <end position="152"/>
    </location>
</feature>
<organism evidence="2 3">
    <name type="scientific">Vibrio vulnificus (strain CMCP6)</name>
    <dbReference type="NCBI Taxonomy" id="216895"/>
    <lineage>
        <taxon>Bacteria</taxon>
        <taxon>Pseudomonadati</taxon>
        <taxon>Pseudomonadota</taxon>
        <taxon>Gammaproteobacteria</taxon>
        <taxon>Vibrionales</taxon>
        <taxon>Vibrionaceae</taxon>
        <taxon>Vibrio</taxon>
    </lineage>
</organism>
<feature type="transmembrane region" description="Helical" evidence="1">
    <location>
        <begin position="54"/>
        <end position="72"/>
    </location>
</feature>
<dbReference type="Proteomes" id="UP000002275">
    <property type="component" value="Chromosome II"/>
</dbReference>
<keyword evidence="1" id="KW-0472">Membrane</keyword>
<protein>
    <submittedName>
        <fullName evidence="2">Permease of the drug/metabolite transporter (DMT) superfamily</fullName>
    </submittedName>
</protein>
<dbReference type="AlphaFoldDB" id="A0A3Q0KYN8"/>